<dbReference type="RefSeq" id="WP_216244235.1">
    <property type="nucleotide sequence ID" value="NZ_JABACJ020000020.1"/>
</dbReference>
<evidence type="ECO:0008006" key="3">
    <source>
        <dbReference type="Google" id="ProtNLM"/>
    </source>
</evidence>
<comment type="caution">
    <text evidence="1">The sequence shown here is derived from an EMBL/GenBank/DDBJ whole genome shotgun (WGS) entry which is preliminary data.</text>
</comment>
<accession>A0ABS6D844</accession>
<name>A0ABS6D844_9FIRM</name>
<evidence type="ECO:0000313" key="1">
    <source>
        <dbReference type="EMBL" id="MBU3877611.1"/>
    </source>
</evidence>
<dbReference type="EMBL" id="JABACJ020000020">
    <property type="protein sequence ID" value="MBU3877611.1"/>
    <property type="molecule type" value="Genomic_DNA"/>
</dbReference>
<proteinExistence type="predicted"/>
<evidence type="ECO:0000313" key="2">
    <source>
        <dbReference type="Proteomes" id="UP000723714"/>
    </source>
</evidence>
<dbReference type="Proteomes" id="UP000723714">
    <property type="component" value="Unassembled WGS sequence"/>
</dbReference>
<reference evidence="1 2" key="1">
    <citation type="submission" date="2021-06" db="EMBL/GenBank/DDBJ databases">
        <title>Faecalicatena sp. nov. isolated from porcine feces.</title>
        <authorList>
            <person name="Oh B.S."/>
            <person name="Lee J.H."/>
        </authorList>
    </citation>
    <scope>NUCLEOTIDE SEQUENCE [LARGE SCALE GENOMIC DNA]</scope>
    <source>
        <strain evidence="1 2">AGMB00832</strain>
    </source>
</reference>
<sequence>MITVMNRKELIATYDMRVQSEVRDLLAHNHIDYQVKVVNRKSSSPIGPGMRAYTGTMGEKLDMEGEYIIYVKKDEYDAAWEVIKDVDVSPRR</sequence>
<organism evidence="1 2">
    <name type="scientific">Faecalicatena faecalis</name>
    <dbReference type="NCBI Taxonomy" id="2726362"/>
    <lineage>
        <taxon>Bacteria</taxon>
        <taxon>Bacillati</taxon>
        <taxon>Bacillota</taxon>
        <taxon>Clostridia</taxon>
        <taxon>Lachnospirales</taxon>
        <taxon>Lachnospiraceae</taxon>
        <taxon>Faecalicatena</taxon>
    </lineage>
</organism>
<gene>
    <name evidence="1" type="ORF">HGO97_017550</name>
</gene>
<keyword evidence="2" id="KW-1185">Reference proteome</keyword>
<protein>
    <recommendedName>
        <fullName evidence="3">Signal transducing protein</fullName>
    </recommendedName>
</protein>